<gene>
    <name evidence="1" type="ORF">HNV28_24445</name>
</gene>
<protein>
    <recommendedName>
        <fullName evidence="3">PLD phosphodiesterase domain-containing protein</fullName>
    </recommendedName>
</protein>
<dbReference type="Gene3D" id="3.30.870.10">
    <property type="entry name" value="Endonuclease Chain A"/>
    <property type="match status" value="1"/>
</dbReference>
<evidence type="ECO:0000313" key="2">
    <source>
        <dbReference type="Proteomes" id="UP000533080"/>
    </source>
</evidence>
<accession>A0A7Y4ILK0</accession>
<name>A0A7Y4ILK0_MYXXA</name>
<comment type="caution">
    <text evidence="1">The sequence shown here is derived from an EMBL/GenBank/DDBJ whole genome shotgun (WGS) entry which is preliminary data.</text>
</comment>
<sequence>MGCITTTYTFHASLFEAELLPRFLGLKFDQTEGERPFIVERETALGTCHATVLVDASQVDGAQTTSRWAQLAVYVPGGIQHAKVSLLVWEHCVRLIVASANITRTGYRRNREMASSLDFYDAPESVPRSLALEGVEFLEGLLESGWTLGVPGAVERARGFLEATRQRLGRWTGMAADFSPREVPRAAFVACMPRRGGRRALSPLASVRELWGTRRAQQVVVMTPFVGQSPEEQGRVIEELRSMPTTRDVSPLLALPGRASEAEPQRSVVGAPRMFRDAWAGAWGLKPEEVMVCVVPPYRQGEPRIARELHAKGLLLVSDTMKLMMCGSSNFTPHGMGVGAFNVEANLCFLDEVGAKRNGLLLKDRFPVCWDKDLAEDPQWPDTAEPLEEDVPSRAPRLPAAFAWVSWEQRAARLTLGLKPGELLPAEWSIRLPGAQSEQMAPLFSHEEVSEQAPPEKLTRELDQEMRAASITTLRVTWRTSENQLATGLLPVQVEAAEHLLPPEEFLALDADAILLCLLSGKSPAEWVDSRERGTVDQSASAGGGLDALRANDPSGYTLYRTRRLGRALASMGEKILATLRTRDAMAYRLRQDPLGPLLLANALIRDWSSRPGGGDQEDAALLFSLAEICLTLAHVGKRVSSERRAGDPDLRSLFAELIDEIGGMLAPLQERVGIGTNLRAYVKSVKDECGRLVGAPEGSQHAG</sequence>
<organism evidence="1 2">
    <name type="scientific">Myxococcus xanthus</name>
    <dbReference type="NCBI Taxonomy" id="34"/>
    <lineage>
        <taxon>Bacteria</taxon>
        <taxon>Pseudomonadati</taxon>
        <taxon>Myxococcota</taxon>
        <taxon>Myxococcia</taxon>
        <taxon>Myxococcales</taxon>
        <taxon>Cystobacterineae</taxon>
        <taxon>Myxococcaceae</taxon>
        <taxon>Myxococcus</taxon>
    </lineage>
</organism>
<reference evidence="1 2" key="1">
    <citation type="submission" date="2020-05" db="EMBL/GenBank/DDBJ databases">
        <authorList>
            <person name="Whitworth D."/>
        </authorList>
    </citation>
    <scope>NUCLEOTIDE SEQUENCE [LARGE SCALE GENOMIC DNA]</scope>
    <source>
        <strain evidence="1 2">AM005</strain>
    </source>
</reference>
<dbReference type="RefSeq" id="WP_171443464.1">
    <property type="nucleotide sequence ID" value="NZ_JABFNS010000073.1"/>
</dbReference>
<dbReference type="EMBL" id="JABFNT010000086">
    <property type="protein sequence ID" value="NOJ81444.1"/>
    <property type="molecule type" value="Genomic_DNA"/>
</dbReference>
<dbReference type="AlphaFoldDB" id="A0A7Y4ILK0"/>
<evidence type="ECO:0000313" key="1">
    <source>
        <dbReference type="EMBL" id="NOJ81444.1"/>
    </source>
</evidence>
<dbReference type="Proteomes" id="UP000533080">
    <property type="component" value="Unassembled WGS sequence"/>
</dbReference>
<evidence type="ECO:0008006" key="3">
    <source>
        <dbReference type="Google" id="ProtNLM"/>
    </source>
</evidence>
<proteinExistence type="predicted"/>